<evidence type="ECO:0000313" key="2">
    <source>
        <dbReference type="Proteomes" id="UP000245507"/>
    </source>
</evidence>
<proteinExistence type="predicted"/>
<sequence>MRTHEAAAGAVALMTAASTADDECARLATRLAFTPVNDRVLVAFCLIEACWSWAPPTATSSHPVLGPTLAGLRAGDVETVRSALIAAMTRKEAGSYAALLVQLACAAVHLIPDLDDRLQARGLAIAAEPAAAERRRVGNGQ</sequence>
<keyword evidence="2" id="KW-1185">Reference proteome</keyword>
<accession>A0A316TKV6</accession>
<dbReference type="AlphaFoldDB" id="A0A316TKV6"/>
<reference evidence="1 2" key="1">
    <citation type="submission" date="2018-05" db="EMBL/GenBank/DDBJ databases">
        <title>Nocardioides silvaticus genome.</title>
        <authorList>
            <person name="Li C."/>
            <person name="Wang G."/>
        </authorList>
    </citation>
    <scope>NUCLEOTIDE SEQUENCE [LARGE SCALE GENOMIC DNA]</scope>
    <source>
        <strain evidence="1 2">CCTCC AB 2018079</strain>
    </source>
</reference>
<name>A0A316TKV6_9ACTN</name>
<gene>
    <name evidence="1" type="ORF">DJ010_00990</name>
</gene>
<protein>
    <submittedName>
        <fullName evidence="1">Uncharacterized protein</fullName>
    </submittedName>
</protein>
<dbReference type="RefSeq" id="WP_109691768.1">
    <property type="nucleotide sequence ID" value="NZ_QGDD01000001.1"/>
</dbReference>
<dbReference type="Proteomes" id="UP000245507">
    <property type="component" value="Unassembled WGS sequence"/>
</dbReference>
<dbReference type="OrthoDB" id="9922485at2"/>
<evidence type="ECO:0000313" key="1">
    <source>
        <dbReference type="EMBL" id="PWN04261.1"/>
    </source>
</evidence>
<comment type="caution">
    <text evidence="1">The sequence shown here is derived from an EMBL/GenBank/DDBJ whole genome shotgun (WGS) entry which is preliminary data.</text>
</comment>
<dbReference type="EMBL" id="QGDD01000001">
    <property type="protein sequence ID" value="PWN04261.1"/>
    <property type="molecule type" value="Genomic_DNA"/>
</dbReference>
<organism evidence="1 2">
    <name type="scientific">Nocardioides silvaticus</name>
    <dbReference type="NCBI Taxonomy" id="2201891"/>
    <lineage>
        <taxon>Bacteria</taxon>
        <taxon>Bacillati</taxon>
        <taxon>Actinomycetota</taxon>
        <taxon>Actinomycetes</taxon>
        <taxon>Propionibacteriales</taxon>
        <taxon>Nocardioidaceae</taxon>
        <taxon>Nocardioides</taxon>
    </lineage>
</organism>